<evidence type="ECO:0000313" key="2">
    <source>
        <dbReference type="Proteomes" id="UP000027120"/>
    </source>
</evidence>
<dbReference type="AlphaFoldDB" id="A0A067DJT8"/>
<dbReference type="Proteomes" id="UP000027120">
    <property type="component" value="Unassembled WGS sequence"/>
</dbReference>
<organism evidence="1 2">
    <name type="scientific">Citrus sinensis</name>
    <name type="common">Sweet orange</name>
    <name type="synonym">Citrus aurantium var. sinensis</name>
    <dbReference type="NCBI Taxonomy" id="2711"/>
    <lineage>
        <taxon>Eukaryota</taxon>
        <taxon>Viridiplantae</taxon>
        <taxon>Streptophyta</taxon>
        <taxon>Embryophyta</taxon>
        <taxon>Tracheophyta</taxon>
        <taxon>Spermatophyta</taxon>
        <taxon>Magnoliopsida</taxon>
        <taxon>eudicotyledons</taxon>
        <taxon>Gunneridae</taxon>
        <taxon>Pentapetalae</taxon>
        <taxon>rosids</taxon>
        <taxon>malvids</taxon>
        <taxon>Sapindales</taxon>
        <taxon>Rutaceae</taxon>
        <taxon>Aurantioideae</taxon>
        <taxon>Citrus</taxon>
    </lineage>
</organism>
<proteinExistence type="predicted"/>
<gene>
    <name evidence="1" type="ORF">CISIN_1g034892mg</name>
</gene>
<reference evidence="1 2" key="1">
    <citation type="submission" date="2014-04" db="EMBL/GenBank/DDBJ databases">
        <authorList>
            <consortium name="International Citrus Genome Consortium"/>
            <person name="Gmitter F."/>
            <person name="Chen C."/>
            <person name="Farmerie W."/>
            <person name="Harkins T."/>
            <person name="Desany B."/>
            <person name="Mohiuddin M."/>
            <person name="Kodira C."/>
            <person name="Borodovsky M."/>
            <person name="Lomsadze A."/>
            <person name="Burns P."/>
            <person name="Jenkins J."/>
            <person name="Prochnik S."/>
            <person name="Shu S."/>
            <person name="Chapman J."/>
            <person name="Pitluck S."/>
            <person name="Schmutz J."/>
            <person name="Rokhsar D."/>
        </authorList>
    </citation>
    <scope>NUCLEOTIDE SEQUENCE</scope>
</reference>
<dbReference type="SMR" id="A0A067DJT8"/>
<sequence>MYLLNKSQSYENDNFLEINKLYTPLTSGMVAILRSYLRYTNVLLHVVVEIVRENFFPQMGKPFEQKLIVYYYFAPLEFHH</sequence>
<accession>A0A067DJT8</accession>
<keyword evidence="2" id="KW-1185">Reference proteome</keyword>
<name>A0A067DJT8_CITSI</name>
<evidence type="ECO:0000313" key="1">
    <source>
        <dbReference type="EMBL" id="KDO43138.1"/>
    </source>
</evidence>
<dbReference type="EMBL" id="KK785404">
    <property type="protein sequence ID" value="KDO43138.1"/>
    <property type="molecule type" value="Genomic_DNA"/>
</dbReference>
<protein>
    <submittedName>
        <fullName evidence="1">Uncharacterized protein</fullName>
    </submittedName>
</protein>